<accession>A0A2U2HFN5</accession>
<keyword evidence="7" id="KW-0624">Polysaccharide degradation</keyword>
<dbReference type="OrthoDB" id="9766708at2"/>
<evidence type="ECO:0000313" key="9">
    <source>
        <dbReference type="Proteomes" id="UP000241421"/>
    </source>
</evidence>
<evidence type="ECO:0000256" key="5">
    <source>
        <dbReference type="ARBA" id="ARBA00023001"/>
    </source>
</evidence>
<sequence>MPAPVSEPHSLTSPTRPATAAVWRRAETRASWTALSRPSTTPGARYLVSDPNGMRVVTNSNESISEGIGFGMLITVYMADSAVGKADFDGLLRYYRSKEKTPKALMNWRISAAGAIIDGYVAPDGDIDAAYALLVADKKWGSGGGNPNYKAEAVRILNGLQAWVVLNRGANDSKLVNQTDMSNTTHLETLTDNTMSS</sequence>
<protein>
    <recommendedName>
        <fullName evidence="3">cellulase</fullName>
        <ecNumber evidence="3">3.2.1.4</ecNumber>
    </recommendedName>
</protein>
<dbReference type="Proteomes" id="UP000241421">
    <property type="component" value="Unassembled WGS sequence"/>
</dbReference>
<evidence type="ECO:0000256" key="3">
    <source>
        <dbReference type="ARBA" id="ARBA00012601"/>
    </source>
</evidence>
<comment type="caution">
    <text evidence="8">The sequence shown here is derived from an EMBL/GenBank/DDBJ whole genome shotgun (WGS) entry which is preliminary data.</text>
</comment>
<comment type="similarity">
    <text evidence="2">Belongs to the glycosyl hydrolase 8 (cellulase D) family.</text>
</comment>
<evidence type="ECO:0000256" key="1">
    <source>
        <dbReference type="ARBA" id="ARBA00000966"/>
    </source>
</evidence>
<dbReference type="Pfam" id="PF01270">
    <property type="entry name" value="Glyco_hydro_8"/>
    <property type="match status" value="1"/>
</dbReference>
<keyword evidence="5" id="KW-0136">Cellulose degradation</keyword>
<dbReference type="InterPro" id="IPR008928">
    <property type="entry name" value="6-hairpin_glycosidase_sf"/>
</dbReference>
<dbReference type="PRINTS" id="PR00735">
    <property type="entry name" value="GLHYDRLASE8"/>
</dbReference>
<dbReference type="EC" id="3.2.1.4" evidence="3"/>
<evidence type="ECO:0000256" key="4">
    <source>
        <dbReference type="ARBA" id="ARBA00022801"/>
    </source>
</evidence>
<keyword evidence="6" id="KW-0326">Glycosidase</keyword>
<proteinExistence type="inferred from homology"/>
<gene>
    <name evidence="8" type="ORF">C7C56_021425</name>
</gene>
<evidence type="ECO:0000313" key="8">
    <source>
        <dbReference type="EMBL" id="PWF43162.1"/>
    </source>
</evidence>
<keyword evidence="9" id="KW-1185">Reference proteome</keyword>
<evidence type="ECO:0000256" key="6">
    <source>
        <dbReference type="ARBA" id="ARBA00023295"/>
    </source>
</evidence>
<dbReference type="InterPro" id="IPR012341">
    <property type="entry name" value="6hp_glycosidase-like_sf"/>
</dbReference>
<evidence type="ECO:0000256" key="7">
    <source>
        <dbReference type="ARBA" id="ARBA00023326"/>
    </source>
</evidence>
<name>A0A2U2HFN5_9BURK</name>
<keyword evidence="4" id="KW-0378">Hydrolase</keyword>
<dbReference type="InterPro" id="IPR002037">
    <property type="entry name" value="Glyco_hydro_8"/>
</dbReference>
<dbReference type="GO" id="GO:0008810">
    <property type="term" value="F:cellulase activity"/>
    <property type="evidence" value="ECO:0007669"/>
    <property type="project" value="UniProtKB-EC"/>
</dbReference>
<dbReference type="GO" id="GO:0030245">
    <property type="term" value="P:cellulose catabolic process"/>
    <property type="evidence" value="ECO:0007669"/>
    <property type="project" value="UniProtKB-KW"/>
</dbReference>
<organism evidence="8 9">
    <name type="scientific">Massilia glaciei</name>
    <dbReference type="NCBI Taxonomy" id="1524097"/>
    <lineage>
        <taxon>Bacteria</taxon>
        <taxon>Pseudomonadati</taxon>
        <taxon>Pseudomonadota</taxon>
        <taxon>Betaproteobacteria</taxon>
        <taxon>Burkholderiales</taxon>
        <taxon>Oxalobacteraceae</taxon>
        <taxon>Telluria group</taxon>
        <taxon>Massilia</taxon>
    </lineage>
</organism>
<comment type="catalytic activity">
    <reaction evidence="1">
        <text>Endohydrolysis of (1-&gt;4)-beta-D-glucosidic linkages in cellulose, lichenin and cereal beta-D-glucans.</text>
        <dbReference type="EC" id="3.2.1.4"/>
    </reaction>
</comment>
<dbReference type="SUPFAM" id="SSF48208">
    <property type="entry name" value="Six-hairpin glycosidases"/>
    <property type="match status" value="1"/>
</dbReference>
<dbReference type="Gene3D" id="1.50.10.10">
    <property type="match status" value="1"/>
</dbReference>
<evidence type="ECO:0000256" key="2">
    <source>
        <dbReference type="ARBA" id="ARBA00009209"/>
    </source>
</evidence>
<keyword evidence="7" id="KW-0119">Carbohydrate metabolism</keyword>
<dbReference type="AlphaFoldDB" id="A0A2U2HFN5"/>
<dbReference type="EMBL" id="PXWF02000284">
    <property type="protein sequence ID" value="PWF43162.1"/>
    <property type="molecule type" value="Genomic_DNA"/>
</dbReference>
<reference evidence="8 9" key="1">
    <citation type="submission" date="2018-04" db="EMBL/GenBank/DDBJ databases">
        <title>Massilia violaceinigra sp. nov., a novel purple-pigmented bacterium isolated from Tianshan glacier, Xinjiang, China.</title>
        <authorList>
            <person name="Wang H."/>
        </authorList>
    </citation>
    <scope>NUCLEOTIDE SEQUENCE [LARGE SCALE GENOMIC DNA]</scope>
    <source>
        <strain evidence="8 9">B448-2</strain>
    </source>
</reference>